<dbReference type="EMBL" id="RSED01000006">
    <property type="protein sequence ID" value="RRS04550.1"/>
    <property type="molecule type" value="Genomic_DNA"/>
</dbReference>
<comment type="caution">
    <text evidence="4">The sequence shown here is derived from an EMBL/GenBank/DDBJ whole genome shotgun (WGS) entry which is preliminary data.</text>
</comment>
<evidence type="ECO:0000256" key="1">
    <source>
        <dbReference type="ARBA" id="ARBA00022630"/>
    </source>
</evidence>
<dbReference type="InterPro" id="IPR051799">
    <property type="entry name" value="NADH_flavin_oxidoreductase"/>
</dbReference>
<keyword evidence="1" id="KW-0285">Flavoprotein</keyword>
<name>A0A3R8T2E0_9BURK</name>
<dbReference type="Proteomes" id="UP000269265">
    <property type="component" value="Unassembled WGS sequence"/>
</dbReference>
<keyword evidence="2" id="KW-0560">Oxidoreductase</keyword>
<dbReference type="CDD" id="cd04733">
    <property type="entry name" value="OYE_like_2_FMN"/>
    <property type="match status" value="1"/>
</dbReference>
<evidence type="ECO:0000313" key="5">
    <source>
        <dbReference type="Proteomes" id="UP000269265"/>
    </source>
</evidence>
<evidence type="ECO:0000256" key="2">
    <source>
        <dbReference type="ARBA" id="ARBA00023002"/>
    </source>
</evidence>
<dbReference type="GO" id="GO:0016491">
    <property type="term" value="F:oxidoreductase activity"/>
    <property type="evidence" value="ECO:0007669"/>
    <property type="project" value="UniProtKB-KW"/>
</dbReference>
<evidence type="ECO:0000313" key="4">
    <source>
        <dbReference type="EMBL" id="RRS04550.1"/>
    </source>
</evidence>
<dbReference type="GO" id="GO:0010181">
    <property type="term" value="F:FMN binding"/>
    <property type="evidence" value="ECO:0007669"/>
    <property type="project" value="InterPro"/>
</dbReference>
<dbReference type="InterPro" id="IPR013785">
    <property type="entry name" value="Aldolase_TIM"/>
</dbReference>
<dbReference type="AlphaFoldDB" id="A0A3R8T2E0"/>
<reference evidence="4 5" key="1">
    <citation type="submission" date="2018-12" db="EMBL/GenBank/DDBJ databases">
        <title>The whole draft genome of Aquabacterium sp. SJQ9.</title>
        <authorList>
            <person name="Sun L."/>
            <person name="Gao X."/>
            <person name="Chen W."/>
            <person name="Huang K."/>
        </authorList>
    </citation>
    <scope>NUCLEOTIDE SEQUENCE [LARGE SCALE GENOMIC DNA]</scope>
    <source>
        <strain evidence="4 5">SJQ9</strain>
    </source>
</reference>
<proteinExistence type="predicted"/>
<dbReference type="OrthoDB" id="8521686at2"/>
<dbReference type="PANTHER" id="PTHR43656:SF2">
    <property type="entry name" value="BINDING OXIDOREDUCTASE, PUTATIVE (AFU_ORTHOLOGUE AFUA_2G08260)-RELATED"/>
    <property type="match status" value="1"/>
</dbReference>
<sequence length="422" mass="45621">MTPQARLSQVFTLPNGIQIKNRLVKSAMSEALGTRERAPTPELAHLYGAWADGGIGLCVTGNVMIDRRALGEPGNVVIEDDRDLPALKAWAEAGTRHGTQCWVQLNHPGKQAPKGLNKETVSPSAVPFRPDMAAFFSTPRELTESEILDLIGRYGRAAGVVKQAGFSGVQIHGAHGYLVSQFLSPHHNRRTDQWGGNAENRRRFVIEALRAMRAAVGPQFPIGIKLNSADFQRGGFTEDESLDVIRALEAEGIDLVEISGGTYEAPAMTGVKDKKAAPAKDSTRQREAYFLAFAEKARQAVKVPLVVTGGFRSAAGMAEAIESGAVDFVGLARSLALEPDLPRRLLAGQDPVHTVKPIKTGIGFIDKMGLMEVTWYTGQLKRIGQGEAPKPGEMALWVFLKFIAKQAGLGRGKKSPTRLRAS</sequence>
<feature type="domain" description="NADH:flavin oxidoreductase/NADH oxidase N-terminal" evidence="3">
    <location>
        <begin position="17"/>
        <end position="346"/>
    </location>
</feature>
<keyword evidence="5" id="KW-1185">Reference proteome</keyword>
<dbReference type="PANTHER" id="PTHR43656">
    <property type="entry name" value="BINDING OXIDOREDUCTASE, PUTATIVE (AFU_ORTHOLOGUE AFUA_2G08260)-RELATED"/>
    <property type="match status" value="1"/>
</dbReference>
<dbReference type="Pfam" id="PF00724">
    <property type="entry name" value="Oxidored_FMN"/>
    <property type="match status" value="1"/>
</dbReference>
<gene>
    <name evidence="4" type="ORF">EIP75_08955</name>
</gene>
<protein>
    <submittedName>
        <fullName evidence="4">NADH:flavin oxidoreductase/NADH oxidase family protein</fullName>
    </submittedName>
</protein>
<accession>A0A3R8T2E0</accession>
<dbReference type="SUPFAM" id="SSF51395">
    <property type="entry name" value="FMN-linked oxidoreductases"/>
    <property type="match status" value="1"/>
</dbReference>
<dbReference type="Gene3D" id="3.20.20.70">
    <property type="entry name" value="Aldolase class I"/>
    <property type="match status" value="1"/>
</dbReference>
<dbReference type="InterPro" id="IPR001155">
    <property type="entry name" value="OxRdtase_FMN_N"/>
</dbReference>
<evidence type="ECO:0000259" key="3">
    <source>
        <dbReference type="Pfam" id="PF00724"/>
    </source>
</evidence>
<organism evidence="4 5">
    <name type="scientific">Aquabacterium soli</name>
    <dbReference type="NCBI Taxonomy" id="2493092"/>
    <lineage>
        <taxon>Bacteria</taxon>
        <taxon>Pseudomonadati</taxon>
        <taxon>Pseudomonadota</taxon>
        <taxon>Betaproteobacteria</taxon>
        <taxon>Burkholderiales</taxon>
        <taxon>Aquabacterium</taxon>
    </lineage>
</organism>